<feature type="transmembrane region" description="Helical" evidence="5">
    <location>
        <begin position="158"/>
        <end position="178"/>
    </location>
</feature>
<dbReference type="PANTHER" id="PTHR23291">
    <property type="entry name" value="BAX INHIBITOR-RELATED"/>
    <property type="match status" value="1"/>
</dbReference>
<evidence type="ECO:0000313" key="6">
    <source>
        <dbReference type="EMBL" id="KAK1738241.1"/>
    </source>
</evidence>
<evidence type="ECO:0000256" key="4">
    <source>
        <dbReference type="ARBA" id="ARBA00023136"/>
    </source>
</evidence>
<dbReference type="InterPro" id="IPR006214">
    <property type="entry name" value="Bax_inhibitor_1-related"/>
</dbReference>
<organism evidence="6 7">
    <name type="scientific">Skeletonema marinoi</name>
    <dbReference type="NCBI Taxonomy" id="267567"/>
    <lineage>
        <taxon>Eukaryota</taxon>
        <taxon>Sar</taxon>
        <taxon>Stramenopiles</taxon>
        <taxon>Ochrophyta</taxon>
        <taxon>Bacillariophyta</taxon>
        <taxon>Coscinodiscophyceae</taxon>
        <taxon>Thalassiosirophycidae</taxon>
        <taxon>Thalassiosirales</taxon>
        <taxon>Skeletonemataceae</taxon>
        <taxon>Skeletonema</taxon>
        <taxon>Skeletonema marinoi-dohrnii complex</taxon>
    </lineage>
</organism>
<feature type="transmembrane region" description="Helical" evidence="5">
    <location>
        <begin position="70"/>
        <end position="90"/>
    </location>
</feature>
<keyword evidence="3 5" id="KW-1133">Transmembrane helix</keyword>
<accession>A0AAD8Y3R1</accession>
<dbReference type="PANTHER" id="PTHR23291:SF50">
    <property type="entry name" value="PROTEIN LIFEGUARD 4"/>
    <property type="match status" value="1"/>
</dbReference>
<comment type="similarity">
    <text evidence="5">Belongs to the BI1 family.</text>
</comment>
<sequence length="280" mass="31124">MTVKSLLTGKSDDDIPVARAEALPLKGPQYMDPKYDEEAQPVVATIVKEATVIENLGWDKETRRVFIRKVYTILAVQLIGTFIVGAFMTLHQPTHVYVLTHAWPVTVSCILSIVLIIALMGFKDKSPHNMLLLAAFTFVEAFMVGTVTTAYAEENIGIVLEAVFLTGAIFIGLTVFTFQSKIDFSFLGAFLSMGLGAMILWGFFAMIFGAGTGYVYALLGCIIFSGYILFDTWLIMDRLNPHEYVLAAIMLYLDIINLFLYLLQLLASSEDRNLQFSDPV</sequence>
<keyword evidence="4 5" id="KW-0472">Membrane</keyword>
<protein>
    <submittedName>
        <fullName evidence="6">Protein lifeguard 4</fullName>
    </submittedName>
</protein>
<feature type="transmembrane region" description="Helical" evidence="5">
    <location>
        <begin position="244"/>
        <end position="267"/>
    </location>
</feature>
<comment type="caution">
    <text evidence="6">The sequence shown here is derived from an EMBL/GenBank/DDBJ whole genome shotgun (WGS) entry which is preliminary data.</text>
</comment>
<gene>
    <name evidence="6" type="ORF">QTG54_010910</name>
</gene>
<evidence type="ECO:0000256" key="2">
    <source>
        <dbReference type="ARBA" id="ARBA00022692"/>
    </source>
</evidence>
<dbReference type="AlphaFoldDB" id="A0AAD8Y3R1"/>
<evidence type="ECO:0000256" key="3">
    <source>
        <dbReference type="ARBA" id="ARBA00022989"/>
    </source>
</evidence>
<feature type="transmembrane region" description="Helical" evidence="5">
    <location>
        <begin position="185"/>
        <end position="208"/>
    </location>
</feature>
<dbReference type="GO" id="GO:0016020">
    <property type="term" value="C:membrane"/>
    <property type="evidence" value="ECO:0007669"/>
    <property type="project" value="UniProtKB-SubCell"/>
</dbReference>
<dbReference type="EMBL" id="JATAAI010000021">
    <property type="protein sequence ID" value="KAK1738241.1"/>
    <property type="molecule type" value="Genomic_DNA"/>
</dbReference>
<evidence type="ECO:0000256" key="1">
    <source>
        <dbReference type="ARBA" id="ARBA00004141"/>
    </source>
</evidence>
<name>A0AAD8Y3R1_9STRA</name>
<dbReference type="Proteomes" id="UP001224775">
    <property type="component" value="Unassembled WGS sequence"/>
</dbReference>
<evidence type="ECO:0000313" key="7">
    <source>
        <dbReference type="Proteomes" id="UP001224775"/>
    </source>
</evidence>
<keyword evidence="7" id="KW-1185">Reference proteome</keyword>
<keyword evidence="2 5" id="KW-0812">Transmembrane</keyword>
<reference evidence="6" key="1">
    <citation type="submission" date="2023-06" db="EMBL/GenBank/DDBJ databases">
        <title>Survivors Of The Sea: Transcriptome response of Skeletonema marinoi to long-term dormancy.</title>
        <authorList>
            <person name="Pinder M.I.M."/>
            <person name="Kourtchenko O."/>
            <person name="Robertson E.K."/>
            <person name="Larsson T."/>
            <person name="Maumus F."/>
            <person name="Osuna-Cruz C.M."/>
            <person name="Vancaester E."/>
            <person name="Stenow R."/>
            <person name="Vandepoele K."/>
            <person name="Ploug H."/>
            <person name="Bruchert V."/>
            <person name="Godhe A."/>
            <person name="Topel M."/>
        </authorList>
    </citation>
    <scope>NUCLEOTIDE SEQUENCE</scope>
    <source>
        <strain evidence="6">R05AC</strain>
    </source>
</reference>
<feature type="transmembrane region" description="Helical" evidence="5">
    <location>
        <begin position="102"/>
        <end position="122"/>
    </location>
</feature>
<feature type="transmembrane region" description="Helical" evidence="5">
    <location>
        <begin position="131"/>
        <end position="152"/>
    </location>
</feature>
<feature type="transmembrane region" description="Helical" evidence="5">
    <location>
        <begin position="214"/>
        <end position="235"/>
    </location>
</feature>
<dbReference type="Pfam" id="PF01027">
    <property type="entry name" value="Bax1-I"/>
    <property type="match status" value="1"/>
</dbReference>
<comment type="subcellular location">
    <subcellularLocation>
        <location evidence="1">Membrane</location>
        <topology evidence="1">Multi-pass membrane protein</topology>
    </subcellularLocation>
</comment>
<proteinExistence type="inferred from homology"/>
<evidence type="ECO:0000256" key="5">
    <source>
        <dbReference type="RuleBase" id="RU004379"/>
    </source>
</evidence>